<evidence type="ECO:0000313" key="9">
    <source>
        <dbReference type="Proteomes" id="UP000036681"/>
    </source>
</evidence>
<evidence type="ECO:0000259" key="8">
    <source>
        <dbReference type="PROSITE" id="PS50929"/>
    </source>
</evidence>
<dbReference type="WBParaSite" id="ALUE_0002233401-mRNA-1">
    <property type="protein sequence ID" value="ALUE_0002233401-mRNA-1"/>
    <property type="gene ID" value="ALUE_0002233401"/>
</dbReference>
<keyword evidence="3" id="KW-0547">Nucleotide-binding</keyword>
<evidence type="ECO:0000256" key="4">
    <source>
        <dbReference type="ARBA" id="ARBA00022840"/>
    </source>
</evidence>
<dbReference type="InterPro" id="IPR036640">
    <property type="entry name" value="ABC1_TM_sf"/>
</dbReference>
<keyword evidence="9" id="KW-1185">Reference proteome</keyword>
<dbReference type="Proteomes" id="UP000036681">
    <property type="component" value="Unplaced"/>
</dbReference>
<dbReference type="PANTHER" id="PTHR24223:SF434">
    <property type="entry name" value="MULTIDRUG RESISTANCE PROTEIN MRP-7"/>
    <property type="match status" value="1"/>
</dbReference>
<reference evidence="10" key="1">
    <citation type="submission" date="2017-02" db="UniProtKB">
        <authorList>
            <consortium name="WormBaseParasite"/>
        </authorList>
    </citation>
    <scope>IDENTIFICATION</scope>
</reference>
<dbReference type="Gene3D" id="1.20.1560.10">
    <property type="entry name" value="ABC transporter type 1, transmembrane domain"/>
    <property type="match status" value="1"/>
</dbReference>
<dbReference type="InterPro" id="IPR050173">
    <property type="entry name" value="ABC_transporter_C-like"/>
</dbReference>
<dbReference type="PROSITE" id="PS50929">
    <property type="entry name" value="ABC_TM1F"/>
    <property type="match status" value="1"/>
</dbReference>
<dbReference type="SUPFAM" id="SSF90123">
    <property type="entry name" value="ABC transporter transmembrane region"/>
    <property type="match status" value="1"/>
</dbReference>
<feature type="domain" description="ABC transmembrane type-1" evidence="8">
    <location>
        <begin position="7"/>
        <end position="180"/>
    </location>
</feature>
<protein>
    <submittedName>
        <fullName evidence="10">ABC transmembrane type-1 domain-containing protein</fullName>
    </submittedName>
</protein>
<dbReference type="AlphaFoldDB" id="A0A0M3IUA6"/>
<keyword evidence="6 7" id="KW-0472">Membrane</keyword>
<evidence type="ECO:0000256" key="1">
    <source>
        <dbReference type="ARBA" id="ARBA00022448"/>
    </source>
</evidence>
<keyword evidence="1" id="KW-0813">Transport</keyword>
<dbReference type="GO" id="GO:0005524">
    <property type="term" value="F:ATP binding"/>
    <property type="evidence" value="ECO:0007669"/>
    <property type="project" value="UniProtKB-KW"/>
</dbReference>
<evidence type="ECO:0000313" key="10">
    <source>
        <dbReference type="WBParaSite" id="ALUE_0002233401-mRNA-1"/>
    </source>
</evidence>
<dbReference type="Pfam" id="PF00664">
    <property type="entry name" value="ABC_membrane"/>
    <property type="match status" value="1"/>
</dbReference>
<keyword evidence="5 7" id="KW-1133">Transmembrane helix</keyword>
<evidence type="ECO:0000256" key="7">
    <source>
        <dbReference type="SAM" id="Phobius"/>
    </source>
</evidence>
<proteinExistence type="predicted"/>
<evidence type="ECO:0000256" key="5">
    <source>
        <dbReference type="ARBA" id="ARBA00022989"/>
    </source>
</evidence>
<name>A0A0M3IUA6_ASCLU</name>
<evidence type="ECO:0000256" key="2">
    <source>
        <dbReference type="ARBA" id="ARBA00022692"/>
    </source>
</evidence>
<organism evidence="9 10">
    <name type="scientific">Ascaris lumbricoides</name>
    <name type="common">Giant roundworm</name>
    <dbReference type="NCBI Taxonomy" id="6252"/>
    <lineage>
        <taxon>Eukaryota</taxon>
        <taxon>Metazoa</taxon>
        <taxon>Ecdysozoa</taxon>
        <taxon>Nematoda</taxon>
        <taxon>Chromadorea</taxon>
        <taxon>Rhabditida</taxon>
        <taxon>Spirurina</taxon>
        <taxon>Ascaridomorpha</taxon>
        <taxon>Ascaridoidea</taxon>
        <taxon>Ascarididae</taxon>
        <taxon>Ascaris</taxon>
    </lineage>
</organism>
<feature type="transmembrane region" description="Helical" evidence="7">
    <location>
        <begin position="41"/>
        <end position="67"/>
    </location>
</feature>
<dbReference type="PANTHER" id="PTHR24223">
    <property type="entry name" value="ATP-BINDING CASSETTE SUB-FAMILY C"/>
    <property type="match status" value="1"/>
</dbReference>
<dbReference type="InterPro" id="IPR011527">
    <property type="entry name" value="ABC1_TM_dom"/>
</dbReference>
<accession>A0A0M3IUA6</accession>
<sequence>MFRYEILTATAVKLMSDVLQFSSPFLLNELIGFVSDANSPLWLGIVYALAMFACSELRSFLINYYFFLMFRAGIKIQTTLTAAVYKKTLKLSNAARRSKTVGEIVNLMAIDVERFQLITPQIQQFWSCPFQITLALIYLFYTLGASATCGVVVMLLFLPFNIFSSITVKRWQASKKRFFS</sequence>
<evidence type="ECO:0000256" key="6">
    <source>
        <dbReference type="ARBA" id="ARBA00023136"/>
    </source>
</evidence>
<evidence type="ECO:0000256" key="3">
    <source>
        <dbReference type="ARBA" id="ARBA00022741"/>
    </source>
</evidence>
<dbReference type="GO" id="GO:0016020">
    <property type="term" value="C:membrane"/>
    <property type="evidence" value="ECO:0007669"/>
    <property type="project" value="InterPro"/>
</dbReference>
<dbReference type="GO" id="GO:0140359">
    <property type="term" value="F:ABC-type transporter activity"/>
    <property type="evidence" value="ECO:0007669"/>
    <property type="project" value="InterPro"/>
</dbReference>
<keyword evidence="2 7" id="KW-0812">Transmembrane</keyword>
<keyword evidence="4" id="KW-0067">ATP-binding</keyword>